<dbReference type="EMBL" id="OC933274">
    <property type="protein sequence ID" value="CAD7659840.1"/>
    <property type="molecule type" value="Genomic_DNA"/>
</dbReference>
<feature type="transmembrane region" description="Helical" evidence="5">
    <location>
        <begin position="415"/>
        <end position="435"/>
    </location>
</feature>
<dbReference type="PANTHER" id="PTHR23121:SF10">
    <property type="entry name" value="MAJOR FACILITATOR SUPERFAMILY DOMAIN-CONTAINING PROTEIN 4A"/>
    <property type="match status" value="1"/>
</dbReference>
<dbReference type="PANTHER" id="PTHR23121">
    <property type="entry name" value="SODIUM-DEPENDENT GLUCOSE TRANSPORTER 1"/>
    <property type="match status" value="1"/>
</dbReference>
<dbReference type="InterPro" id="IPR036259">
    <property type="entry name" value="MFS_trans_sf"/>
</dbReference>
<dbReference type="AlphaFoldDB" id="A0A7R9MHD6"/>
<evidence type="ECO:0000256" key="2">
    <source>
        <dbReference type="ARBA" id="ARBA00022989"/>
    </source>
</evidence>
<feature type="region of interest" description="Disordered" evidence="4">
    <location>
        <begin position="306"/>
        <end position="326"/>
    </location>
</feature>
<keyword evidence="1 5" id="KW-0812">Transmembrane</keyword>
<dbReference type="Proteomes" id="UP000728032">
    <property type="component" value="Unassembled WGS sequence"/>
</dbReference>
<feature type="non-terminal residue" evidence="6">
    <location>
        <position position="1"/>
    </location>
</feature>
<accession>A0A7R9MHD6</accession>
<sequence>MRILVTHQIQFIRKATQILVLSSEGRCLGLGSYDELQFQGIDFMAILIDVEQEAEHDKQERELMRPFSVNSYDAEQNPTPNETLLTESINDRVRRHSRSTSVAQTENLEVSDIMGDEEDYSHEPRIQEENREVGSIGGHIYYEYFTAGAGPILFTITLLSTLISQAMVVYSVYSPIMVDMKYILNTTMKWVSLFITFETSGYIVGTFELWRGTKFPIVQIHSVSFGIGSVLCTQALKPYLVGEVDNESKNETMVFDNELRINENDVIDRRSRLMFPIFLIGACIIIIPISLFIMYCLKPYKMPKEKDEDESHENQTTNDGNNNDNNDKVIDFSEKLFNAKDTPRAWIGLLFALTFSLYAIYEAVFMKFAVTYYQYSPLRLSAQSATNIYSTSIAIYSAGLVMNIFYPYKFQLKTILSAHIMLVFTGTVFLIPGRYSMVCLWVASICTCLGFSAMYAGIVAFTELHMGFTNKLSATFRLLKGLFTLVTPFIVGNYIEDYSVIFIIMEFVYLSLFITL</sequence>
<dbReference type="SUPFAM" id="SSF103473">
    <property type="entry name" value="MFS general substrate transporter"/>
    <property type="match status" value="1"/>
</dbReference>
<name>A0A7R9MHD6_9ACAR</name>
<keyword evidence="3 5" id="KW-0472">Membrane</keyword>
<feature type="transmembrane region" description="Helical" evidence="5">
    <location>
        <begin position="273"/>
        <end position="297"/>
    </location>
</feature>
<feature type="transmembrane region" description="Helical" evidence="5">
    <location>
        <begin position="190"/>
        <end position="210"/>
    </location>
</feature>
<evidence type="ECO:0000313" key="6">
    <source>
        <dbReference type="EMBL" id="CAD7659840.1"/>
    </source>
</evidence>
<feature type="transmembrane region" description="Helical" evidence="5">
    <location>
        <begin position="441"/>
        <end position="462"/>
    </location>
</feature>
<reference evidence="6" key="1">
    <citation type="submission" date="2020-11" db="EMBL/GenBank/DDBJ databases">
        <authorList>
            <person name="Tran Van P."/>
        </authorList>
    </citation>
    <scope>NUCLEOTIDE SEQUENCE</scope>
</reference>
<proteinExistence type="predicted"/>
<keyword evidence="2 5" id="KW-1133">Transmembrane helix</keyword>
<evidence type="ECO:0000256" key="1">
    <source>
        <dbReference type="ARBA" id="ARBA00022692"/>
    </source>
</evidence>
<evidence type="ECO:0000313" key="7">
    <source>
        <dbReference type="Proteomes" id="UP000728032"/>
    </source>
</evidence>
<keyword evidence="7" id="KW-1185">Reference proteome</keyword>
<organism evidence="6">
    <name type="scientific">Oppiella nova</name>
    <dbReference type="NCBI Taxonomy" id="334625"/>
    <lineage>
        <taxon>Eukaryota</taxon>
        <taxon>Metazoa</taxon>
        <taxon>Ecdysozoa</taxon>
        <taxon>Arthropoda</taxon>
        <taxon>Chelicerata</taxon>
        <taxon>Arachnida</taxon>
        <taxon>Acari</taxon>
        <taxon>Acariformes</taxon>
        <taxon>Sarcoptiformes</taxon>
        <taxon>Oribatida</taxon>
        <taxon>Brachypylina</taxon>
        <taxon>Oppioidea</taxon>
        <taxon>Oppiidae</taxon>
        <taxon>Oppiella</taxon>
    </lineage>
</organism>
<evidence type="ECO:0000256" key="3">
    <source>
        <dbReference type="ARBA" id="ARBA00023136"/>
    </source>
</evidence>
<dbReference type="Gene3D" id="1.20.1250.20">
    <property type="entry name" value="MFS general substrate transporter like domains"/>
    <property type="match status" value="1"/>
</dbReference>
<protein>
    <submittedName>
        <fullName evidence="6">Uncharacterized protein</fullName>
    </submittedName>
</protein>
<feature type="transmembrane region" description="Helical" evidence="5">
    <location>
        <begin position="152"/>
        <end position="170"/>
    </location>
</feature>
<dbReference type="OrthoDB" id="6512734at2759"/>
<evidence type="ECO:0000256" key="4">
    <source>
        <dbReference type="SAM" id="MobiDB-lite"/>
    </source>
</evidence>
<dbReference type="EMBL" id="CAJPVJ010018449">
    <property type="protein sequence ID" value="CAG2176978.1"/>
    <property type="molecule type" value="Genomic_DNA"/>
</dbReference>
<feature type="transmembrane region" description="Helical" evidence="5">
    <location>
        <begin position="345"/>
        <end position="368"/>
    </location>
</feature>
<feature type="transmembrane region" description="Helical" evidence="5">
    <location>
        <begin position="388"/>
        <end position="408"/>
    </location>
</feature>
<gene>
    <name evidence="6" type="ORF">ONB1V03_LOCUS16411</name>
</gene>
<evidence type="ECO:0000256" key="5">
    <source>
        <dbReference type="SAM" id="Phobius"/>
    </source>
</evidence>